<proteinExistence type="predicted"/>
<feature type="region of interest" description="Disordered" evidence="1">
    <location>
        <begin position="76"/>
        <end position="173"/>
    </location>
</feature>
<evidence type="ECO:0000313" key="2">
    <source>
        <dbReference type="EMBL" id="EXB30876.1"/>
    </source>
</evidence>
<reference evidence="3" key="1">
    <citation type="submission" date="2013-01" db="EMBL/GenBank/DDBJ databases">
        <title>Draft Genome Sequence of a Mulberry Tree, Morus notabilis C.K. Schneid.</title>
        <authorList>
            <person name="He N."/>
            <person name="Zhao S."/>
        </authorList>
    </citation>
    <scope>NUCLEOTIDE SEQUENCE</scope>
</reference>
<feature type="compositionally biased region" description="Low complexity" evidence="1">
    <location>
        <begin position="110"/>
        <end position="135"/>
    </location>
</feature>
<dbReference type="Proteomes" id="UP000030645">
    <property type="component" value="Unassembled WGS sequence"/>
</dbReference>
<protein>
    <submittedName>
        <fullName evidence="2">Uncharacterized protein</fullName>
    </submittedName>
</protein>
<evidence type="ECO:0000313" key="3">
    <source>
        <dbReference type="Proteomes" id="UP000030645"/>
    </source>
</evidence>
<gene>
    <name evidence="2" type="ORF">L484_012407</name>
</gene>
<sequence>MVIEREAKNAFEIGRQNCMTISKRLQAIITFSSPNVSVPQLSALIKYGKGGTNSIKTSHPWPNNKKVEDHTIHLAADQPSKPNSRLCRRSDQPRAATVTGTTDPDPPPTIRRNTPASLYLPPTLSLSPSKPTTTLPRKHAALVTKPTTIRSPKGRRLGCETQGDLSSFSPHLSRSSFDLCRCCRPLCRCRH</sequence>
<dbReference type="EMBL" id="KE343499">
    <property type="protein sequence ID" value="EXB30876.1"/>
    <property type="molecule type" value="Genomic_DNA"/>
</dbReference>
<evidence type="ECO:0000256" key="1">
    <source>
        <dbReference type="SAM" id="MobiDB-lite"/>
    </source>
</evidence>
<organism evidence="2 3">
    <name type="scientific">Morus notabilis</name>
    <dbReference type="NCBI Taxonomy" id="981085"/>
    <lineage>
        <taxon>Eukaryota</taxon>
        <taxon>Viridiplantae</taxon>
        <taxon>Streptophyta</taxon>
        <taxon>Embryophyta</taxon>
        <taxon>Tracheophyta</taxon>
        <taxon>Spermatophyta</taxon>
        <taxon>Magnoliopsida</taxon>
        <taxon>eudicotyledons</taxon>
        <taxon>Gunneridae</taxon>
        <taxon>Pentapetalae</taxon>
        <taxon>rosids</taxon>
        <taxon>fabids</taxon>
        <taxon>Rosales</taxon>
        <taxon>Moraceae</taxon>
        <taxon>Moreae</taxon>
        <taxon>Morus</taxon>
    </lineage>
</organism>
<accession>W9QEM8</accession>
<name>W9QEM8_9ROSA</name>
<dbReference type="AlphaFoldDB" id="W9QEM8"/>
<keyword evidence="3" id="KW-1185">Reference proteome</keyword>